<accession>A0A1V6TGK2</accession>
<dbReference type="Pfam" id="PF10042">
    <property type="entry name" value="DUF2278"/>
    <property type="match status" value="1"/>
</dbReference>
<dbReference type="EMBL" id="MLKD01000006">
    <property type="protein sequence ID" value="OQE25391.1"/>
    <property type="molecule type" value="Genomic_DNA"/>
</dbReference>
<evidence type="ECO:0000313" key="2">
    <source>
        <dbReference type="EMBL" id="OQE25391.1"/>
    </source>
</evidence>
<dbReference type="OrthoDB" id="2580841at2759"/>
<comment type="caution">
    <text evidence="2">The sequence shown here is derived from an EMBL/GenBank/DDBJ whole genome shotgun (WGS) entry which is preliminary data.</text>
</comment>
<feature type="region of interest" description="Disordered" evidence="1">
    <location>
        <begin position="278"/>
        <end position="299"/>
    </location>
</feature>
<evidence type="ECO:0000313" key="3">
    <source>
        <dbReference type="Proteomes" id="UP000191285"/>
    </source>
</evidence>
<evidence type="ECO:0008006" key="4">
    <source>
        <dbReference type="Google" id="ProtNLM"/>
    </source>
</evidence>
<name>A0A1V6TGK2_9EURO</name>
<keyword evidence="3" id="KW-1185">Reference proteome</keyword>
<feature type="region of interest" description="Disordered" evidence="1">
    <location>
        <begin position="314"/>
        <end position="335"/>
    </location>
</feature>
<protein>
    <recommendedName>
        <fullName evidence="4">LTD domain-containing protein</fullName>
    </recommendedName>
</protein>
<dbReference type="Proteomes" id="UP000191285">
    <property type="component" value="Unassembled WGS sequence"/>
</dbReference>
<sequence length="382" mass="42831">MPLRNYGVWKGIAKRYIMEHDAEDPDSPHLSLYYYDGQDQSAHSGNGNGFHQKHNYFNGKNKHKKPHKPHPGQRGSNKEIPGLCRAAINIKSGDSEEKRLAYWVNRSFSEHPMVNNLANLDFGFHSLKNSDSNDRLDFIRNNLFSTKSGRILPHDIPGPNNDLIDVLEPEVDNAIEEDAEVYIFGDKFSRGGNGIHNVHMNQGNVEEYEKDDGVFQDGGLLIHYPKSDDWIGVFLGFGSQSVHTDNDNGHATSDETWADYLSPESQRDDLIENSVSIDEASWDAKQQDPSRRRKSSVKLSNLTDHKIPLSSWKVKNSAGKTQDLPREANLDAKSTSSFDLPDMDFSKIGDTVTLLNEKGLKVDGVSYNSHSGVKSQPVVFAH</sequence>
<organism evidence="2 3">
    <name type="scientific">Penicillium steckii</name>
    <dbReference type="NCBI Taxonomy" id="303698"/>
    <lineage>
        <taxon>Eukaryota</taxon>
        <taxon>Fungi</taxon>
        <taxon>Dikarya</taxon>
        <taxon>Ascomycota</taxon>
        <taxon>Pezizomycotina</taxon>
        <taxon>Eurotiomycetes</taxon>
        <taxon>Eurotiomycetidae</taxon>
        <taxon>Eurotiales</taxon>
        <taxon>Aspergillaceae</taxon>
        <taxon>Penicillium</taxon>
    </lineage>
</organism>
<dbReference type="AlphaFoldDB" id="A0A1V6TGK2"/>
<dbReference type="InterPro" id="IPR019268">
    <property type="entry name" value="DUF2278"/>
</dbReference>
<feature type="compositionally biased region" description="Basic residues" evidence="1">
    <location>
        <begin position="60"/>
        <end position="71"/>
    </location>
</feature>
<dbReference type="STRING" id="303698.A0A1V6TGK2"/>
<proteinExistence type="predicted"/>
<feature type="region of interest" description="Disordered" evidence="1">
    <location>
        <begin position="58"/>
        <end position="79"/>
    </location>
</feature>
<gene>
    <name evidence="2" type="ORF">PENSTE_c006G00169</name>
</gene>
<evidence type="ECO:0000256" key="1">
    <source>
        <dbReference type="SAM" id="MobiDB-lite"/>
    </source>
</evidence>
<reference evidence="3" key="1">
    <citation type="journal article" date="2017" name="Nat. Microbiol.">
        <title>Global analysis of biosynthetic gene clusters reveals vast potential of secondary metabolite production in Penicillium species.</title>
        <authorList>
            <person name="Nielsen J.C."/>
            <person name="Grijseels S."/>
            <person name="Prigent S."/>
            <person name="Ji B."/>
            <person name="Dainat J."/>
            <person name="Nielsen K.F."/>
            <person name="Frisvad J.C."/>
            <person name="Workman M."/>
            <person name="Nielsen J."/>
        </authorList>
    </citation>
    <scope>NUCLEOTIDE SEQUENCE [LARGE SCALE GENOMIC DNA]</scope>
    <source>
        <strain evidence="3">IBT 24891</strain>
    </source>
</reference>